<dbReference type="RefSeq" id="WP_193180062.1">
    <property type="nucleotide sequence ID" value="NZ_JACVXA010000009.1"/>
</dbReference>
<proteinExistence type="predicted"/>
<gene>
    <name evidence="2" type="ORF">ICN82_04435</name>
</gene>
<dbReference type="Gene3D" id="1.10.260.40">
    <property type="entry name" value="lambda repressor-like DNA-binding domains"/>
    <property type="match status" value="1"/>
</dbReference>
<dbReference type="GO" id="GO:0003677">
    <property type="term" value="F:DNA binding"/>
    <property type="evidence" value="ECO:0007669"/>
    <property type="project" value="InterPro"/>
</dbReference>
<dbReference type="AlphaFoldDB" id="A0A8J6Z4H7"/>
<evidence type="ECO:0000313" key="3">
    <source>
        <dbReference type="Proteomes" id="UP000609121"/>
    </source>
</evidence>
<dbReference type="InterPro" id="IPR001387">
    <property type="entry name" value="Cro/C1-type_HTH"/>
</dbReference>
<dbReference type="InterPro" id="IPR010982">
    <property type="entry name" value="Lambda_DNA-bd_dom_sf"/>
</dbReference>
<feature type="domain" description="HTH cro/C1-type" evidence="1">
    <location>
        <begin position="9"/>
        <end position="69"/>
    </location>
</feature>
<keyword evidence="3" id="KW-1185">Reference proteome</keyword>
<organism evidence="2 3">
    <name type="scientific">Mangrovicoccus algicola</name>
    <dbReference type="NCBI Taxonomy" id="2771008"/>
    <lineage>
        <taxon>Bacteria</taxon>
        <taxon>Pseudomonadati</taxon>
        <taxon>Pseudomonadota</taxon>
        <taxon>Alphaproteobacteria</taxon>
        <taxon>Rhodobacterales</taxon>
        <taxon>Paracoccaceae</taxon>
        <taxon>Mangrovicoccus</taxon>
    </lineage>
</organism>
<comment type="caution">
    <text evidence="2">The sequence shown here is derived from an EMBL/GenBank/DDBJ whole genome shotgun (WGS) entry which is preliminary data.</text>
</comment>
<accession>A0A8J6Z4H7</accession>
<sequence>MMFTIQPKRLTEIRKARGVGRPRLAKLSGLTERQIARLEGAIPSEGTHTEDTILRLASALQVRPETLTSTAPLTSNDFLEVPQSRCCSRC</sequence>
<protein>
    <submittedName>
        <fullName evidence="2">Helix-turn-helix transcriptional regulator</fullName>
    </submittedName>
</protein>
<dbReference type="Pfam" id="PF13443">
    <property type="entry name" value="HTH_26"/>
    <property type="match status" value="1"/>
</dbReference>
<dbReference type="SUPFAM" id="SSF47413">
    <property type="entry name" value="lambda repressor-like DNA-binding domains"/>
    <property type="match status" value="1"/>
</dbReference>
<dbReference type="CDD" id="cd00093">
    <property type="entry name" value="HTH_XRE"/>
    <property type="match status" value="1"/>
</dbReference>
<evidence type="ECO:0000259" key="1">
    <source>
        <dbReference type="Pfam" id="PF13443"/>
    </source>
</evidence>
<evidence type="ECO:0000313" key="2">
    <source>
        <dbReference type="EMBL" id="MBE3637449.1"/>
    </source>
</evidence>
<name>A0A8J6Z4H7_9RHOB</name>
<dbReference type="Proteomes" id="UP000609121">
    <property type="component" value="Unassembled WGS sequence"/>
</dbReference>
<dbReference type="EMBL" id="JACVXA010000009">
    <property type="protein sequence ID" value="MBE3637449.1"/>
    <property type="molecule type" value="Genomic_DNA"/>
</dbReference>
<reference evidence="2" key="1">
    <citation type="submission" date="2020-09" db="EMBL/GenBank/DDBJ databases">
        <title>A novel bacterium of genus Mangrovicoccus, isolated from South China Sea.</title>
        <authorList>
            <person name="Huang H."/>
            <person name="Mo K."/>
            <person name="Hu Y."/>
        </authorList>
    </citation>
    <scope>NUCLEOTIDE SEQUENCE</scope>
    <source>
        <strain evidence="2">HB182678</strain>
    </source>
</reference>